<proteinExistence type="predicted"/>
<reference evidence="1" key="1">
    <citation type="journal article" date="2017" name="Parasit. Vectors">
        <title>Sialotranscriptomics of Rhipicephalus zambeziensis reveals intricate expression profiles of secretory proteins and suggests tight temporal transcriptional regulation during blood-feeding.</title>
        <authorList>
            <person name="de Castro M.H."/>
            <person name="de Klerk D."/>
            <person name="Pienaar R."/>
            <person name="Rees D.J.G."/>
            <person name="Mans B.J."/>
        </authorList>
    </citation>
    <scope>NUCLEOTIDE SEQUENCE</scope>
    <source>
        <tissue evidence="1">Salivary glands</tissue>
    </source>
</reference>
<name>A0A224YBZ8_9ACAR</name>
<dbReference type="AlphaFoldDB" id="A0A224YBZ8"/>
<dbReference type="EMBL" id="GFPF01004081">
    <property type="protein sequence ID" value="MAA15227.1"/>
    <property type="molecule type" value="Transcribed_RNA"/>
</dbReference>
<protein>
    <submittedName>
        <fullName evidence="1">Lipocalin</fullName>
    </submittedName>
</protein>
<accession>A0A224YBZ8</accession>
<organism evidence="1">
    <name type="scientific">Rhipicephalus zambeziensis</name>
    <dbReference type="NCBI Taxonomy" id="60191"/>
    <lineage>
        <taxon>Eukaryota</taxon>
        <taxon>Metazoa</taxon>
        <taxon>Ecdysozoa</taxon>
        <taxon>Arthropoda</taxon>
        <taxon>Chelicerata</taxon>
        <taxon>Arachnida</taxon>
        <taxon>Acari</taxon>
        <taxon>Parasitiformes</taxon>
        <taxon>Ixodida</taxon>
        <taxon>Ixodoidea</taxon>
        <taxon>Ixodidae</taxon>
        <taxon>Rhipicephalinae</taxon>
        <taxon>Rhipicephalus</taxon>
        <taxon>Rhipicephalus</taxon>
    </lineage>
</organism>
<sequence length="119" mass="14052">MKGAFHYHNNLVASKSGSKASFKYHLIYLDSDKACAVIRISPMFSSKLKPWYELRIRNWFLLTFRRPSLNCEHHFNREAKQGHLIYHPICQKIIYKAHPVQQKTLPAQKPRLPYRNTSV</sequence>
<evidence type="ECO:0000313" key="1">
    <source>
        <dbReference type="EMBL" id="MAA15227.1"/>
    </source>
</evidence>